<evidence type="ECO:0000313" key="2">
    <source>
        <dbReference type="Proteomes" id="UP000253506"/>
    </source>
</evidence>
<proteinExistence type="predicted"/>
<evidence type="ECO:0000313" key="1">
    <source>
        <dbReference type="EMBL" id="RCX06606.1"/>
    </source>
</evidence>
<organism evidence="1 2">
    <name type="scientific">Marinomonas foliarum</name>
    <dbReference type="NCBI Taxonomy" id="491950"/>
    <lineage>
        <taxon>Bacteria</taxon>
        <taxon>Pseudomonadati</taxon>
        <taxon>Pseudomonadota</taxon>
        <taxon>Gammaproteobacteria</taxon>
        <taxon>Oceanospirillales</taxon>
        <taxon>Oceanospirillaceae</taxon>
        <taxon>Marinomonas</taxon>
    </lineage>
</organism>
<reference evidence="1 2" key="1">
    <citation type="submission" date="2018-07" db="EMBL/GenBank/DDBJ databases">
        <title>Genomic Encyclopedia of Type Strains, Phase III (KMG-III): the genomes of soil and plant-associated and newly described type strains.</title>
        <authorList>
            <person name="Whitman W."/>
        </authorList>
    </citation>
    <scope>NUCLEOTIDE SEQUENCE [LARGE SCALE GENOMIC DNA]</scope>
    <source>
        <strain evidence="1 2">CECT 7731</strain>
    </source>
</reference>
<name>A0A369AE89_9GAMM</name>
<protein>
    <submittedName>
        <fullName evidence="1">Uncharacterized protein</fullName>
    </submittedName>
</protein>
<feature type="non-terminal residue" evidence="1">
    <location>
        <position position="1"/>
    </location>
</feature>
<sequence>YDKASAMMNIGLILDPRYFKTELLKIQARIRVF</sequence>
<dbReference type="Proteomes" id="UP000253506">
    <property type="component" value="Unassembled WGS sequence"/>
</dbReference>
<gene>
    <name evidence="1" type="ORF">DFP77_1091</name>
</gene>
<accession>A0A369AE89</accession>
<comment type="caution">
    <text evidence="1">The sequence shown here is derived from an EMBL/GenBank/DDBJ whole genome shotgun (WGS) entry which is preliminary data.</text>
</comment>
<dbReference type="AlphaFoldDB" id="A0A369AE89"/>
<dbReference type="EMBL" id="QPJQ01000009">
    <property type="protein sequence ID" value="RCX06606.1"/>
    <property type="molecule type" value="Genomic_DNA"/>
</dbReference>